<feature type="chain" id="PRO_5011975748" description="Secretion system C-terminal sorting domain-containing protein" evidence="1">
    <location>
        <begin position="38"/>
        <end position="477"/>
    </location>
</feature>
<dbReference type="InterPro" id="IPR026444">
    <property type="entry name" value="Secre_tail"/>
</dbReference>
<dbReference type="Proteomes" id="UP000220102">
    <property type="component" value="Unassembled WGS sequence"/>
</dbReference>
<dbReference type="EMBL" id="PDEQ01000008">
    <property type="protein sequence ID" value="PEN12333.1"/>
    <property type="molecule type" value="Genomic_DNA"/>
</dbReference>
<feature type="signal peptide" evidence="1">
    <location>
        <begin position="1"/>
        <end position="37"/>
    </location>
</feature>
<dbReference type="AlphaFoldDB" id="A0A2A8CV03"/>
<gene>
    <name evidence="3" type="ORF">CRI94_15040</name>
</gene>
<proteinExistence type="predicted"/>
<keyword evidence="4" id="KW-1185">Reference proteome</keyword>
<sequence length="477" mass="50983">MTTFLLSCLRQLRQALRGKRRLITVLLLLTIAVPAAAQPQLTVESGGTVTVSNGALNLGGDFANNGTFDASNGTVSFIGTTNQTFSPGAGATIQSLTVNQASANAVLLANPLSVTGLLTVSNGDLNLNGQVIDLGTTGMLDEADGQTVTGTSGHITATRFLNAPNAVNVGGLGARITSDENMSATTVTRGHAPQTGSSSNEGIARYFDIQPGVNSGLNATLEFFYDDTELNGLDETTLELWRSDDGGSTFTAQGGTVSPSVDVIAMSGIDSFSRWTATSSGAPLPVELAGFDALRDDDTVTLRWKTLSEKNSATFEIQRSTSTLDDPGDREWSAIGHKQAAGTTDEPQTYRFEDTDVPYEAQTVHYRLKQVDVDGTETYYGEAKVLIRTGNNVTLHGNFPNPVRSETTIRYELPEAGEVQLAVFDLLGRRVRTLVDGPQTAGRKEIRMNASTLPSGSYFYRLQVDSQTMTRRMTVVR</sequence>
<organism evidence="3 4">
    <name type="scientific">Longibacter salinarum</name>
    <dbReference type="NCBI Taxonomy" id="1850348"/>
    <lineage>
        <taxon>Bacteria</taxon>
        <taxon>Pseudomonadati</taxon>
        <taxon>Rhodothermota</taxon>
        <taxon>Rhodothermia</taxon>
        <taxon>Rhodothermales</taxon>
        <taxon>Salisaetaceae</taxon>
        <taxon>Longibacter</taxon>
    </lineage>
</organism>
<dbReference type="RefSeq" id="WP_098077651.1">
    <property type="nucleotide sequence ID" value="NZ_PDEQ01000008.1"/>
</dbReference>
<name>A0A2A8CV03_9BACT</name>
<dbReference type="Pfam" id="PF18962">
    <property type="entry name" value="Por_Secre_tail"/>
    <property type="match status" value="1"/>
</dbReference>
<evidence type="ECO:0000259" key="2">
    <source>
        <dbReference type="Pfam" id="PF18962"/>
    </source>
</evidence>
<dbReference type="OrthoDB" id="665228at2"/>
<evidence type="ECO:0000313" key="3">
    <source>
        <dbReference type="EMBL" id="PEN12333.1"/>
    </source>
</evidence>
<evidence type="ECO:0000256" key="1">
    <source>
        <dbReference type="SAM" id="SignalP"/>
    </source>
</evidence>
<evidence type="ECO:0000313" key="4">
    <source>
        <dbReference type="Proteomes" id="UP000220102"/>
    </source>
</evidence>
<comment type="caution">
    <text evidence="3">The sequence shown here is derived from an EMBL/GenBank/DDBJ whole genome shotgun (WGS) entry which is preliminary data.</text>
</comment>
<reference evidence="3 4" key="1">
    <citation type="submission" date="2017-10" db="EMBL/GenBank/DDBJ databases">
        <title>Draft genome of Longibacter Salinarum.</title>
        <authorList>
            <person name="Goh K.M."/>
            <person name="Shamsir M.S."/>
            <person name="Lim S.W."/>
        </authorList>
    </citation>
    <scope>NUCLEOTIDE SEQUENCE [LARGE SCALE GENOMIC DNA]</scope>
    <source>
        <strain evidence="3 4">KCTC 52045</strain>
    </source>
</reference>
<dbReference type="Gene3D" id="2.60.40.4070">
    <property type="match status" value="1"/>
</dbReference>
<keyword evidence="1" id="KW-0732">Signal</keyword>
<accession>A0A2A8CV03</accession>
<dbReference type="NCBIfam" id="TIGR04183">
    <property type="entry name" value="Por_Secre_tail"/>
    <property type="match status" value="1"/>
</dbReference>
<feature type="domain" description="Secretion system C-terminal sorting" evidence="2">
    <location>
        <begin position="399"/>
        <end position="474"/>
    </location>
</feature>
<protein>
    <recommendedName>
        <fullName evidence="2">Secretion system C-terminal sorting domain-containing protein</fullName>
    </recommendedName>
</protein>